<gene>
    <name evidence="1" type="primary">Necator_chrV.g21054</name>
    <name evidence="1" type="ORF">RB195_016261</name>
</gene>
<proteinExistence type="predicted"/>
<comment type="caution">
    <text evidence="1">The sequence shown here is derived from an EMBL/GenBank/DDBJ whole genome shotgun (WGS) entry which is preliminary data.</text>
</comment>
<keyword evidence="2" id="KW-1185">Reference proteome</keyword>
<organism evidence="1 2">
    <name type="scientific">Necator americanus</name>
    <name type="common">Human hookworm</name>
    <dbReference type="NCBI Taxonomy" id="51031"/>
    <lineage>
        <taxon>Eukaryota</taxon>
        <taxon>Metazoa</taxon>
        <taxon>Ecdysozoa</taxon>
        <taxon>Nematoda</taxon>
        <taxon>Chromadorea</taxon>
        <taxon>Rhabditida</taxon>
        <taxon>Rhabditina</taxon>
        <taxon>Rhabditomorpha</taxon>
        <taxon>Strongyloidea</taxon>
        <taxon>Ancylostomatidae</taxon>
        <taxon>Bunostominae</taxon>
        <taxon>Necator</taxon>
    </lineage>
</organism>
<sequence length="106" mass="12394">MPPLYKCFTSCTFVRGAGKNKWSANSSRLRSATAISLNHKKISFLGANAYDIQRRFLHSSVSNKKKKIENSHRFKSLPSFPHSLIPTFEWKFRYEHLNQYSEKQLK</sequence>
<evidence type="ECO:0000313" key="2">
    <source>
        <dbReference type="Proteomes" id="UP001303046"/>
    </source>
</evidence>
<evidence type="ECO:0000313" key="1">
    <source>
        <dbReference type="EMBL" id="KAK6758926.1"/>
    </source>
</evidence>
<protein>
    <submittedName>
        <fullName evidence="1">Uncharacterized protein</fullName>
    </submittedName>
</protein>
<name>A0ABR1EA72_NECAM</name>
<dbReference type="EMBL" id="JAVFWL010000005">
    <property type="protein sequence ID" value="KAK6758926.1"/>
    <property type="molecule type" value="Genomic_DNA"/>
</dbReference>
<reference evidence="1 2" key="1">
    <citation type="submission" date="2023-08" db="EMBL/GenBank/DDBJ databases">
        <title>A Necator americanus chromosomal reference genome.</title>
        <authorList>
            <person name="Ilik V."/>
            <person name="Petrzelkova K.J."/>
            <person name="Pardy F."/>
            <person name="Fuh T."/>
            <person name="Niatou-Singa F.S."/>
            <person name="Gouil Q."/>
            <person name="Baker L."/>
            <person name="Ritchie M.E."/>
            <person name="Jex A.R."/>
            <person name="Gazzola D."/>
            <person name="Li H."/>
            <person name="Toshio Fujiwara R."/>
            <person name="Zhan B."/>
            <person name="Aroian R.V."/>
            <person name="Pafco B."/>
            <person name="Schwarz E.M."/>
        </authorList>
    </citation>
    <scope>NUCLEOTIDE SEQUENCE [LARGE SCALE GENOMIC DNA]</scope>
    <source>
        <strain evidence="1 2">Aroian</strain>
        <tissue evidence="1">Whole animal</tissue>
    </source>
</reference>
<accession>A0ABR1EA72</accession>
<dbReference type="Proteomes" id="UP001303046">
    <property type="component" value="Unassembled WGS sequence"/>
</dbReference>